<dbReference type="Pfam" id="PF00126">
    <property type="entry name" value="HTH_1"/>
    <property type="match status" value="1"/>
</dbReference>
<dbReference type="EMBL" id="FNYE01000003">
    <property type="protein sequence ID" value="SEI67364.1"/>
    <property type="molecule type" value="Genomic_DNA"/>
</dbReference>
<dbReference type="SUPFAM" id="SSF46785">
    <property type="entry name" value="Winged helix' DNA-binding domain"/>
    <property type="match status" value="1"/>
</dbReference>
<gene>
    <name evidence="6" type="ORF">SAMN05192539_1003236</name>
</gene>
<evidence type="ECO:0000259" key="5">
    <source>
        <dbReference type="PROSITE" id="PS50931"/>
    </source>
</evidence>
<dbReference type="PANTHER" id="PTHR30419">
    <property type="entry name" value="HTH-TYPE TRANSCRIPTIONAL REGULATOR YBHD"/>
    <property type="match status" value="1"/>
</dbReference>
<name>A0A1H6SN83_9BURK</name>
<dbReference type="GO" id="GO:0003700">
    <property type="term" value="F:DNA-binding transcription factor activity"/>
    <property type="evidence" value="ECO:0007669"/>
    <property type="project" value="InterPro"/>
</dbReference>
<dbReference type="Proteomes" id="UP000198866">
    <property type="component" value="Unassembled WGS sequence"/>
</dbReference>
<dbReference type="InterPro" id="IPR005119">
    <property type="entry name" value="LysR_subst-bd"/>
</dbReference>
<dbReference type="InterPro" id="IPR036390">
    <property type="entry name" value="WH_DNA-bd_sf"/>
</dbReference>
<dbReference type="PANTHER" id="PTHR30419:SF2">
    <property type="entry name" value="LYSR FAMILY TRANSCRIPTIONAL REGULATOR"/>
    <property type="match status" value="1"/>
</dbReference>
<dbReference type="Gene3D" id="1.10.10.10">
    <property type="entry name" value="Winged helix-like DNA-binding domain superfamily/Winged helix DNA-binding domain"/>
    <property type="match status" value="1"/>
</dbReference>
<reference evidence="7" key="1">
    <citation type="submission" date="2016-10" db="EMBL/GenBank/DDBJ databases">
        <authorList>
            <person name="Varghese N."/>
            <person name="Submissions S."/>
        </authorList>
    </citation>
    <scope>NUCLEOTIDE SEQUENCE [LARGE SCALE GENOMIC DNA]</scope>
    <source>
        <strain evidence="7">LMG 26031</strain>
    </source>
</reference>
<dbReference type="InterPro" id="IPR036388">
    <property type="entry name" value="WH-like_DNA-bd_sf"/>
</dbReference>
<evidence type="ECO:0000256" key="2">
    <source>
        <dbReference type="ARBA" id="ARBA00023015"/>
    </source>
</evidence>
<dbReference type="InterPro" id="IPR000847">
    <property type="entry name" value="LysR_HTH_N"/>
</dbReference>
<keyword evidence="4" id="KW-0804">Transcription</keyword>
<evidence type="ECO:0000256" key="3">
    <source>
        <dbReference type="ARBA" id="ARBA00023125"/>
    </source>
</evidence>
<dbReference type="PROSITE" id="PS50931">
    <property type="entry name" value="HTH_LYSR"/>
    <property type="match status" value="1"/>
</dbReference>
<evidence type="ECO:0000256" key="1">
    <source>
        <dbReference type="ARBA" id="ARBA00009437"/>
    </source>
</evidence>
<protein>
    <submittedName>
        <fullName evidence="6">DNA-binding transcriptional regulator, LysR family</fullName>
    </submittedName>
</protein>
<dbReference type="GO" id="GO:0003677">
    <property type="term" value="F:DNA binding"/>
    <property type="evidence" value="ECO:0007669"/>
    <property type="project" value="UniProtKB-KW"/>
</dbReference>
<dbReference type="GO" id="GO:0005829">
    <property type="term" value="C:cytosol"/>
    <property type="evidence" value="ECO:0007669"/>
    <property type="project" value="TreeGrafter"/>
</dbReference>
<dbReference type="Pfam" id="PF03466">
    <property type="entry name" value="LysR_substrate"/>
    <property type="match status" value="1"/>
</dbReference>
<evidence type="ECO:0000313" key="6">
    <source>
        <dbReference type="EMBL" id="SEI67364.1"/>
    </source>
</evidence>
<keyword evidence="2" id="KW-0805">Transcription regulation</keyword>
<keyword evidence="7" id="KW-1185">Reference proteome</keyword>
<feature type="domain" description="HTH lysR-type" evidence="5">
    <location>
        <begin position="6"/>
        <end position="63"/>
    </location>
</feature>
<evidence type="ECO:0000313" key="7">
    <source>
        <dbReference type="Proteomes" id="UP000198866"/>
    </source>
</evidence>
<accession>A0A1H6SN83</accession>
<dbReference type="CDD" id="cd08421">
    <property type="entry name" value="PBP2_LTTR_like_1"/>
    <property type="match status" value="1"/>
</dbReference>
<evidence type="ECO:0000256" key="4">
    <source>
        <dbReference type="ARBA" id="ARBA00023163"/>
    </source>
</evidence>
<dbReference type="Gene3D" id="3.40.190.290">
    <property type="match status" value="1"/>
</dbReference>
<dbReference type="OrthoDB" id="9785974at2"/>
<dbReference type="FunFam" id="1.10.10.10:FF:000001">
    <property type="entry name" value="LysR family transcriptional regulator"/>
    <property type="match status" value="1"/>
</dbReference>
<dbReference type="AlphaFoldDB" id="A0A1H6SN83"/>
<keyword evidence="3 6" id="KW-0238">DNA-binding</keyword>
<organism evidence="6 7">
    <name type="scientific">Paraburkholderia diazotrophica</name>
    <dbReference type="NCBI Taxonomy" id="667676"/>
    <lineage>
        <taxon>Bacteria</taxon>
        <taxon>Pseudomonadati</taxon>
        <taxon>Pseudomonadota</taxon>
        <taxon>Betaproteobacteria</taxon>
        <taxon>Burkholderiales</taxon>
        <taxon>Burkholderiaceae</taxon>
        <taxon>Paraburkholderia</taxon>
    </lineage>
</organism>
<dbReference type="STRING" id="667676.SAMN05192539_1003236"/>
<comment type="similarity">
    <text evidence="1">Belongs to the LysR transcriptional regulatory family.</text>
</comment>
<dbReference type="RefSeq" id="WP_090864020.1">
    <property type="nucleotide sequence ID" value="NZ_FNYE01000003.1"/>
</dbReference>
<proteinExistence type="inferred from homology"/>
<dbReference type="InterPro" id="IPR050950">
    <property type="entry name" value="HTH-type_LysR_regulators"/>
</dbReference>
<sequence length="300" mass="32427">MTTSRFDLTDLRLFLMVVEHGSLTRGAQAMHLALASASERISGMESALGTPLLERTRRGVRATPAGEALVRHARLIAGQIEQMRGELRSYATGLKGRVHLMSNTAALASFLPEQLCRFLSAHPDLSVDIDERPSADIVRAVAEGRADLGIVADIADLAALQTHLIADDQLVVAASRAHRVANDARVAFADIVDEAFVGLSDAALERHLTERASRLGRQMQYRVRLRNVADLGRLIEAGVGIAILPAACTQPLRDANLAILPLSEAWTSRRLHLCARDFAALTPHAHALAQQLMTLKAVSP</sequence>
<dbReference type="SUPFAM" id="SSF53850">
    <property type="entry name" value="Periplasmic binding protein-like II"/>
    <property type="match status" value="1"/>
</dbReference>